<proteinExistence type="predicted"/>
<protein>
    <submittedName>
        <fullName evidence="1">Uncharacterized protein</fullName>
    </submittedName>
</protein>
<gene>
    <name evidence="1" type="ORF">MRATA1EN22A_LOCUS1843</name>
</gene>
<reference evidence="1" key="1">
    <citation type="submission" date="2023-05" db="EMBL/GenBank/DDBJ databases">
        <authorList>
            <consortium name="ELIXIR-Norway"/>
        </authorList>
    </citation>
    <scope>NUCLEOTIDE SEQUENCE</scope>
</reference>
<dbReference type="Proteomes" id="UP001162501">
    <property type="component" value="Chromosome 10"/>
</dbReference>
<dbReference type="EMBL" id="OX596094">
    <property type="protein sequence ID" value="CAM9389856.1"/>
    <property type="molecule type" value="Genomic_DNA"/>
</dbReference>
<accession>A0AC59Y4X9</accession>
<feature type="non-terminal residue" evidence="1">
    <location>
        <position position="1"/>
    </location>
</feature>
<name>A0AC59Y4X9_RANTA</name>
<evidence type="ECO:0000313" key="1">
    <source>
        <dbReference type="EMBL" id="CAM9389856.1"/>
    </source>
</evidence>
<feature type="non-terminal residue" evidence="1">
    <location>
        <position position="147"/>
    </location>
</feature>
<organism evidence="1 2">
    <name type="scientific">Rangifer tarandus platyrhynchus</name>
    <name type="common">Svalbard reindeer</name>
    <dbReference type="NCBI Taxonomy" id="3082113"/>
    <lineage>
        <taxon>Eukaryota</taxon>
        <taxon>Metazoa</taxon>
        <taxon>Chordata</taxon>
        <taxon>Craniata</taxon>
        <taxon>Vertebrata</taxon>
        <taxon>Euteleostomi</taxon>
        <taxon>Mammalia</taxon>
        <taxon>Eutheria</taxon>
        <taxon>Laurasiatheria</taxon>
        <taxon>Artiodactyla</taxon>
        <taxon>Ruminantia</taxon>
        <taxon>Pecora</taxon>
        <taxon>Cervidae</taxon>
        <taxon>Odocoileinae</taxon>
        <taxon>Rangifer</taxon>
    </lineage>
</organism>
<sequence>MVVGAGQRLESAHTRPARGSGLGSRPQPHGSGSCSSSLPSFLPSFASSFHFPRGPRGRRARGGEGSVWALIVGRTRRVRVAAPGRRGAGGPRRAGVRPAGSGRRRWCSGPESGACPATGSAARRRLPGLPCAAGASLAPPLGSAPQP</sequence>
<evidence type="ECO:0000313" key="2">
    <source>
        <dbReference type="Proteomes" id="UP001162501"/>
    </source>
</evidence>
<reference evidence="1" key="2">
    <citation type="submission" date="2025-03" db="EMBL/GenBank/DDBJ databases">
        <authorList>
            <consortium name="ELIXIR-Norway"/>
            <consortium name="Elixir Norway"/>
        </authorList>
    </citation>
    <scope>NUCLEOTIDE SEQUENCE</scope>
</reference>